<dbReference type="Pfam" id="PF01987">
    <property type="entry name" value="AIM24"/>
    <property type="match status" value="1"/>
</dbReference>
<dbReference type="Gene3D" id="3.60.160.10">
    <property type="entry name" value="Mitochondrial biogenesis AIM24"/>
    <property type="match status" value="1"/>
</dbReference>
<protein>
    <submittedName>
        <fullName evidence="1">TIGR00266 family protein</fullName>
    </submittedName>
</protein>
<dbReference type="InterPro" id="IPR036983">
    <property type="entry name" value="AIM24_sf"/>
</dbReference>
<dbReference type="EMBL" id="WXEY01000041">
    <property type="protein sequence ID" value="MZP31440.1"/>
    <property type="molecule type" value="Genomic_DNA"/>
</dbReference>
<dbReference type="RefSeq" id="WP_161259955.1">
    <property type="nucleotide sequence ID" value="NZ_WXEY01000041.1"/>
</dbReference>
<dbReference type="OrthoDB" id="9779518at2"/>
<gene>
    <name evidence="1" type="ORF">GTO91_17245</name>
</gene>
<organism evidence="1 2">
    <name type="scientific">Heliomicrobium undosum</name>
    <dbReference type="NCBI Taxonomy" id="121734"/>
    <lineage>
        <taxon>Bacteria</taxon>
        <taxon>Bacillati</taxon>
        <taxon>Bacillota</taxon>
        <taxon>Clostridia</taxon>
        <taxon>Eubacteriales</taxon>
        <taxon>Heliobacteriaceae</taxon>
        <taxon>Heliomicrobium</taxon>
    </lineage>
</organism>
<keyword evidence="2" id="KW-1185">Reference proteome</keyword>
<dbReference type="NCBIfam" id="TIGR00266">
    <property type="entry name" value="TIGR00266 family protein"/>
    <property type="match status" value="1"/>
</dbReference>
<reference evidence="1 2" key="1">
    <citation type="submission" date="2020-01" db="EMBL/GenBank/DDBJ databases">
        <title>Whole-genome sequence of Heliobacterium undosum DSM 13378.</title>
        <authorList>
            <person name="Kyndt J.A."/>
            <person name="Meyer T.E."/>
        </authorList>
    </citation>
    <scope>NUCLEOTIDE SEQUENCE [LARGE SCALE GENOMIC DNA]</scope>
    <source>
        <strain evidence="1 2">DSM 13378</strain>
    </source>
</reference>
<proteinExistence type="predicted"/>
<dbReference type="PANTHER" id="PTHR43657">
    <property type="entry name" value="TRYPTOPHAN RNA-BINDING ATTENUATOR PROTEIN-LIKE PROTEIN"/>
    <property type="match status" value="1"/>
</dbReference>
<comment type="caution">
    <text evidence="1">The sequence shown here is derived from an EMBL/GenBank/DDBJ whole genome shotgun (WGS) entry which is preliminary data.</text>
</comment>
<evidence type="ECO:0000313" key="1">
    <source>
        <dbReference type="EMBL" id="MZP31440.1"/>
    </source>
</evidence>
<dbReference type="PANTHER" id="PTHR43657:SF1">
    <property type="entry name" value="ALTERED INHERITANCE OF MITOCHONDRIA PROTEIN 24, MITOCHONDRIAL"/>
    <property type="match status" value="1"/>
</dbReference>
<evidence type="ECO:0000313" key="2">
    <source>
        <dbReference type="Proteomes" id="UP000463470"/>
    </source>
</evidence>
<dbReference type="InterPro" id="IPR002838">
    <property type="entry name" value="AIM24"/>
</dbReference>
<dbReference type="InterPro" id="IPR016031">
    <property type="entry name" value="Trp_RNA-bd_attenuator-like_dom"/>
</dbReference>
<dbReference type="SUPFAM" id="SSF51219">
    <property type="entry name" value="TRAP-like"/>
    <property type="match status" value="1"/>
</dbReference>
<dbReference type="AlphaFoldDB" id="A0A845L9Z2"/>
<name>A0A845L9Z2_9FIRM</name>
<sequence>MRYQVLGTTMQALNIDLEPGERIYTESGAMTWMSSNVRMDTNFKGGLFKSLGRALSGESLTYTFFEAMGGPANIGFTPSAPGKVLPVELERGYELICQRDSFLCAQESVEMSIFFQRKLGAGFFGGEGFIMQKLSGSGMAFVEIDGEVVEKKLAPGERLMVDTGHVAMIESTVSMDIQMVKGVKNAIFGGEGLFLTSLTGPGRVWIQTLTLANLAGRILAHAGKRESSGGIGSLTDFFDD</sequence>
<dbReference type="Proteomes" id="UP000463470">
    <property type="component" value="Unassembled WGS sequence"/>
</dbReference>
<accession>A0A845L9Z2</accession>